<dbReference type="AlphaFoldDB" id="A0AAV5RBL4"/>
<name>A0AAV5RBL4_PICKL</name>
<keyword evidence="3" id="KW-1185">Reference proteome</keyword>
<dbReference type="SUPFAM" id="SSF56176">
    <property type="entry name" value="FAD-binding/transporter-associated domain-like"/>
    <property type="match status" value="1"/>
</dbReference>
<organism evidence="2 3">
    <name type="scientific">Pichia kluyveri</name>
    <name type="common">Yeast</name>
    <dbReference type="NCBI Taxonomy" id="36015"/>
    <lineage>
        <taxon>Eukaryota</taxon>
        <taxon>Fungi</taxon>
        <taxon>Dikarya</taxon>
        <taxon>Ascomycota</taxon>
        <taxon>Saccharomycotina</taxon>
        <taxon>Pichiomycetes</taxon>
        <taxon>Pichiales</taxon>
        <taxon>Pichiaceae</taxon>
        <taxon>Pichia</taxon>
    </lineage>
</organism>
<dbReference type="GO" id="GO:0050660">
    <property type="term" value="F:flavin adenine dinucleotide binding"/>
    <property type="evidence" value="ECO:0007669"/>
    <property type="project" value="InterPro"/>
</dbReference>
<dbReference type="InterPro" id="IPR016169">
    <property type="entry name" value="FAD-bd_PCMH_sub2"/>
</dbReference>
<feature type="region of interest" description="Disordered" evidence="1">
    <location>
        <begin position="30"/>
        <end position="61"/>
    </location>
</feature>
<evidence type="ECO:0000256" key="1">
    <source>
        <dbReference type="SAM" id="MobiDB-lite"/>
    </source>
</evidence>
<reference evidence="2 3" key="1">
    <citation type="journal article" date="2023" name="Elife">
        <title>Identification of key yeast species and microbe-microbe interactions impacting larval growth of Drosophila in the wild.</title>
        <authorList>
            <person name="Mure A."/>
            <person name="Sugiura Y."/>
            <person name="Maeda R."/>
            <person name="Honda K."/>
            <person name="Sakurai N."/>
            <person name="Takahashi Y."/>
            <person name="Watada M."/>
            <person name="Katoh T."/>
            <person name="Gotoh A."/>
            <person name="Gotoh Y."/>
            <person name="Taniguchi I."/>
            <person name="Nakamura K."/>
            <person name="Hayashi T."/>
            <person name="Katayama T."/>
            <person name="Uemura T."/>
            <person name="Hattori Y."/>
        </authorList>
    </citation>
    <scope>NUCLEOTIDE SEQUENCE [LARGE SCALE GENOMIC DNA]</scope>
    <source>
        <strain evidence="2 3">PK-24</strain>
    </source>
</reference>
<dbReference type="Proteomes" id="UP001378960">
    <property type="component" value="Unassembled WGS sequence"/>
</dbReference>
<evidence type="ECO:0000313" key="2">
    <source>
        <dbReference type="EMBL" id="GMM48011.1"/>
    </source>
</evidence>
<sequence length="520" mass="58370">MIRIQQFKRLASINKSNKLLRNGFRRTIIAGPTKTGSPNNILNKNTNGGSGDNKSSKSSSPLDSSFSFQLFLIVGAMGAGYTLGKTTILTSPPDTLFPNGSITPKNVLVGYEKEDKERENKQYDMFKRCALRILENKGVKVDVKYGENESLYDCEFCNSHIADVMNDDENMSQVFFGKDPKSWEGKVFVWYPETTQDVSNIMQNCSEFKIPIYVGDITSSNNNYITFQMNFSKFKKENDSSKYMDAFALTFTMTNDEIRETFKKHAVPYKLNNNLSPVDLFMMGCGIRTNNSDTKIIANKFDINDISGFECVLPDGNILNVYNDSQSTENSNKLFHTLSRFQNQLCIITKVIIKKNIKENNGENMSLICVGSNDLAELRETLSAVRKRVPGVDISIIDHVTNSGNSVQDTISTKYGSFSTFAVMKLNDGDFNRIKNISNIMKIPIAEQEIPLKNVLFSDKISSGGECVIVKGPDGQNKTYYKTFNLNSDQNTTDADTEKIEDALVRRLRLAVDPSRVLSQ</sequence>
<accession>A0AAV5RBL4</accession>
<dbReference type="InterPro" id="IPR036318">
    <property type="entry name" value="FAD-bd_PCMH-like_sf"/>
</dbReference>
<evidence type="ECO:0000313" key="3">
    <source>
        <dbReference type="Proteomes" id="UP001378960"/>
    </source>
</evidence>
<protein>
    <submittedName>
        <fullName evidence="2">Uncharacterized protein</fullName>
    </submittedName>
</protein>
<proteinExistence type="predicted"/>
<feature type="compositionally biased region" description="Low complexity" evidence="1">
    <location>
        <begin position="44"/>
        <end position="61"/>
    </location>
</feature>
<dbReference type="Gene3D" id="3.30.465.10">
    <property type="match status" value="1"/>
</dbReference>
<feature type="compositionally biased region" description="Polar residues" evidence="1">
    <location>
        <begin position="34"/>
        <end position="43"/>
    </location>
</feature>
<comment type="caution">
    <text evidence="2">The sequence shown here is derived from an EMBL/GenBank/DDBJ whole genome shotgun (WGS) entry which is preliminary data.</text>
</comment>
<dbReference type="EMBL" id="BTGB01000009">
    <property type="protein sequence ID" value="GMM48011.1"/>
    <property type="molecule type" value="Genomic_DNA"/>
</dbReference>
<gene>
    <name evidence="2" type="ORF">DAPK24_046090</name>
</gene>